<sequence length="104" mass="11549">MRRSTDITSLSWDQLLRLVTLLSHSAFLLRLVTPPLSLCDSEPTFSKPTQAPYLLHELWDLALGNVKASHHVHLCIASPLPPPPPEDTNHYQGATETVTKDSPD</sequence>
<feature type="region of interest" description="Disordered" evidence="1">
    <location>
        <begin position="78"/>
        <end position="104"/>
    </location>
</feature>
<dbReference type="EMBL" id="JANVFT010000039">
    <property type="protein sequence ID" value="KAJ4492321.1"/>
    <property type="molecule type" value="Genomic_DNA"/>
</dbReference>
<keyword evidence="3" id="KW-1185">Reference proteome</keyword>
<evidence type="ECO:0000256" key="1">
    <source>
        <dbReference type="SAM" id="MobiDB-lite"/>
    </source>
</evidence>
<evidence type="ECO:0000313" key="3">
    <source>
        <dbReference type="Proteomes" id="UP001150217"/>
    </source>
</evidence>
<name>A0ABQ8VGS9_9AGAR</name>
<evidence type="ECO:0000313" key="2">
    <source>
        <dbReference type="EMBL" id="KAJ4492321.1"/>
    </source>
</evidence>
<comment type="caution">
    <text evidence="2">The sequence shown here is derived from an EMBL/GenBank/DDBJ whole genome shotgun (WGS) entry which is preliminary data.</text>
</comment>
<protein>
    <submittedName>
        <fullName evidence="2">Uncharacterized protein</fullName>
    </submittedName>
</protein>
<organism evidence="2 3">
    <name type="scientific">Lentinula lateritia</name>
    <dbReference type="NCBI Taxonomy" id="40482"/>
    <lineage>
        <taxon>Eukaryota</taxon>
        <taxon>Fungi</taxon>
        <taxon>Dikarya</taxon>
        <taxon>Basidiomycota</taxon>
        <taxon>Agaricomycotina</taxon>
        <taxon>Agaricomycetes</taxon>
        <taxon>Agaricomycetidae</taxon>
        <taxon>Agaricales</taxon>
        <taxon>Marasmiineae</taxon>
        <taxon>Omphalotaceae</taxon>
        <taxon>Lentinula</taxon>
    </lineage>
</organism>
<dbReference type="Proteomes" id="UP001150217">
    <property type="component" value="Unassembled WGS sequence"/>
</dbReference>
<gene>
    <name evidence="2" type="ORF">C8R41DRAFT_920092</name>
</gene>
<accession>A0ABQ8VGS9</accession>
<reference evidence="2" key="1">
    <citation type="submission" date="2022-08" db="EMBL/GenBank/DDBJ databases">
        <title>A Global Phylogenomic Analysis of the Shiitake Genus Lentinula.</title>
        <authorList>
            <consortium name="DOE Joint Genome Institute"/>
            <person name="Sierra-Patev S."/>
            <person name="Min B."/>
            <person name="Naranjo-Ortiz M."/>
            <person name="Looney B."/>
            <person name="Konkel Z."/>
            <person name="Slot J.C."/>
            <person name="Sakamoto Y."/>
            <person name="Steenwyk J.L."/>
            <person name="Rokas A."/>
            <person name="Carro J."/>
            <person name="Camarero S."/>
            <person name="Ferreira P."/>
            <person name="Molpeceres G."/>
            <person name="Ruiz-Duenas F.J."/>
            <person name="Serrano A."/>
            <person name="Henrissat B."/>
            <person name="Drula E."/>
            <person name="Hughes K.W."/>
            <person name="Mata J.L."/>
            <person name="Ishikawa N.K."/>
            <person name="Vargas-Isla R."/>
            <person name="Ushijima S."/>
            <person name="Smith C.A."/>
            <person name="Ahrendt S."/>
            <person name="Andreopoulos W."/>
            <person name="He G."/>
            <person name="Labutti K."/>
            <person name="Lipzen A."/>
            <person name="Ng V."/>
            <person name="Riley R."/>
            <person name="Sandor L."/>
            <person name="Barry K."/>
            <person name="Martinez A.T."/>
            <person name="Xiao Y."/>
            <person name="Gibbons J.G."/>
            <person name="Terashima K."/>
            <person name="Grigoriev I.V."/>
            <person name="Hibbett D.S."/>
        </authorList>
    </citation>
    <scope>NUCLEOTIDE SEQUENCE</scope>
    <source>
        <strain evidence="2">RHP3577 ss4</strain>
    </source>
</reference>
<proteinExistence type="predicted"/>